<dbReference type="GO" id="GO:0016791">
    <property type="term" value="F:phosphatase activity"/>
    <property type="evidence" value="ECO:0007669"/>
    <property type="project" value="TreeGrafter"/>
</dbReference>
<name>A0A8E2I3B5_9BACI</name>
<dbReference type="GO" id="GO:0005737">
    <property type="term" value="C:cytoplasm"/>
    <property type="evidence" value="ECO:0007669"/>
    <property type="project" value="TreeGrafter"/>
</dbReference>
<organism evidence="1 2">
    <name type="scientific">Heyndrickxia oleronia</name>
    <dbReference type="NCBI Taxonomy" id="38875"/>
    <lineage>
        <taxon>Bacteria</taxon>
        <taxon>Bacillati</taxon>
        <taxon>Bacillota</taxon>
        <taxon>Bacilli</taxon>
        <taxon>Bacillales</taxon>
        <taxon>Bacillaceae</taxon>
        <taxon>Heyndrickxia</taxon>
    </lineage>
</organism>
<dbReference type="PANTHER" id="PTHR48100">
    <property type="entry name" value="BROAD-SPECIFICITY PHOSPHATASE YOR283W-RELATED"/>
    <property type="match status" value="1"/>
</dbReference>
<dbReference type="CDD" id="cd07040">
    <property type="entry name" value="HP"/>
    <property type="match status" value="1"/>
</dbReference>
<comment type="caution">
    <text evidence="1">The sequence shown here is derived from an EMBL/GenBank/DDBJ whole genome shotgun (WGS) entry which is preliminary data.</text>
</comment>
<dbReference type="AlphaFoldDB" id="A0A8E2I3B5"/>
<protein>
    <submittedName>
        <fullName evidence="1">Histidine phosphatase family protein</fullName>
    </submittedName>
</protein>
<dbReference type="InterPro" id="IPR050275">
    <property type="entry name" value="PGM_Phosphatase"/>
</dbReference>
<dbReference type="EMBL" id="MTLA01000418">
    <property type="protein sequence ID" value="OOP65921.1"/>
    <property type="molecule type" value="Genomic_DNA"/>
</dbReference>
<gene>
    <name evidence="1" type="ORF">BWZ43_23680</name>
</gene>
<proteinExistence type="predicted"/>
<evidence type="ECO:0000313" key="2">
    <source>
        <dbReference type="Proteomes" id="UP000189761"/>
    </source>
</evidence>
<evidence type="ECO:0000313" key="1">
    <source>
        <dbReference type="EMBL" id="OOP65921.1"/>
    </source>
</evidence>
<keyword evidence="2" id="KW-1185">Reference proteome</keyword>
<sequence length="193" mass="22186">MRTFIYMVRHGDSPKEGNERTRGLTEKGKLDAQRIAEVLKDEGINTVISSPYSRSILTVEPLAKQIGQEVLIIEDLKERIFTAENERISDSELFPLLEKSYVDPNFSLKGGETNAECQKRVVKVLKEILNTYIGKKVVIGTHGLVMTLMMGDYDLSYDLTFLHNTSKPDIYRMEFNGQELVKVNRIWESHRFK</sequence>
<accession>A0A8E2I3B5</accession>
<dbReference type="Gene3D" id="3.40.50.1240">
    <property type="entry name" value="Phosphoglycerate mutase-like"/>
    <property type="match status" value="1"/>
</dbReference>
<reference evidence="1 2" key="1">
    <citation type="submission" date="2017-01" db="EMBL/GenBank/DDBJ databases">
        <title>Draft genome sequence of Bacillus oleronius.</title>
        <authorList>
            <person name="Allam M."/>
        </authorList>
    </citation>
    <scope>NUCLEOTIDE SEQUENCE [LARGE SCALE GENOMIC DNA]</scope>
    <source>
        <strain evidence="1 2">DSM 9356</strain>
    </source>
</reference>
<dbReference type="RefSeq" id="WP_078111358.1">
    <property type="nucleotide sequence ID" value="NZ_CP065424.1"/>
</dbReference>
<dbReference type="InterPro" id="IPR029033">
    <property type="entry name" value="His_PPase_superfam"/>
</dbReference>
<dbReference type="InterPro" id="IPR013078">
    <property type="entry name" value="His_Pase_superF_clade-1"/>
</dbReference>
<dbReference type="Pfam" id="PF00300">
    <property type="entry name" value="His_Phos_1"/>
    <property type="match status" value="1"/>
</dbReference>
<dbReference type="PANTHER" id="PTHR48100:SF59">
    <property type="entry name" value="ADENOSYLCOBALAMIN_ALPHA-RIBAZOLE PHOSPHATASE"/>
    <property type="match status" value="1"/>
</dbReference>
<dbReference type="Proteomes" id="UP000189761">
    <property type="component" value="Unassembled WGS sequence"/>
</dbReference>
<dbReference type="SUPFAM" id="SSF53254">
    <property type="entry name" value="Phosphoglycerate mutase-like"/>
    <property type="match status" value="1"/>
</dbReference>